<gene>
    <name evidence="1" type="ORF">BDN70DRAFT_768248</name>
</gene>
<dbReference type="EMBL" id="MU155872">
    <property type="protein sequence ID" value="KAF9470709.1"/>
    <property type="molecule type" value="Genomic_DNA"/>
</dbReference>
<dbReference type="Proteomes" id="UP000807469">
    <property type="component" value="Unassembled WGS sequence"/>
</dbReference>
<evidence type="ECO:0000313" key="1">
    <source>
        <dbReference type="EMBL" id="KAF9470709.1"/>
    </source>
</evidence>
<feature type="non-terminal residue" evidence="1">
    <location>
        <position position="1"/>
    </location>
</feature>
<dbReference type="OrthoDB" id="2803783at2759"/>
<proteinExistence type="predicted"/>
<protein>
    <submittedName>
        <fullName evidence="1">Uncharacterized protein</fullName>
    </submittedName>
</protein>
<sequence>KNWASLLEKWVAFERGVRNNGVSDTSLITKPRPTEVAAWMKNARKFNRLPKIAKASDFIITWRQWWVAMQPDCRKGDDAWPLLRDLPDGADWSKLSYSGPNGFFLIILSLMWW</sequence>
<name>A0A9P6CS51_9AGAR</name>
<comment type="caution">
    <text evidence="1">The sequence shown here is derived from an EMBL/GenBank/DDBJ whole genome shotgun (WGS) entry which is preliminary data.</text>
</comment>
<accession>A0A9P6CS51</accession>
<dbReference type="AlphaFoldDB" id="A0A9P6CS51"/>
<feature type="non-terminal residue" evidence="1">
    <location>
        <position position="113"/>
    </location>
</feature>
<reference evidence="1" key="1">
    <citation type="submission" date="2020-11" db="EMBL/GenBank/DDBJ databases">
        <authorList>
            <consortium name="DOE Joint Genome Institute"/>
            <person name="Ahrendt S."/>
            <person name="Riley R."/>
            <person name="Andreopoulos W."/>
            <person name="Labutti K."/>
            <person name="Pangilinan J."/>
            <person name="Ruiz-Duenas F.J."/>
            <person name="Barrasa J.M."/>
            <person name="Sanchez-Garcia M."/>
            <person name="Camarero S."/>
            <person name="Miyauchi S."/>
            <person name="Serrano A."/>
            <person name="Linde D."/>
            <person name="Babiker R."/>
            <person name="Drula E."/>
            <person name="Ayuso-Fernandez I."/>
            <person name="Pacheco R."/>
            <person name="Padilla G."/>
            <person name="Ferreira P."/>
            <person name="Barriuso J."/>
            <person name="Kellner H."/>
            <person name="Castanera R."/>
            <person name="Alfaro M."/>
            <person name="Ramirez L."/>
            <person name="Pisabarro A.G."/>
            <person name="Kuo A."/>
            <person name="Tritt A."/>
            <person name="Lipzen A."/>
            <person name="He G."/>
            <person name="Yan M."/>
            <person name="Ng V."/>
            <person name="Cullen D."/>
            <person name="Martin F."/>
            <person name="Rosso M.-N."/>
            <person name="Henrissat B."/>
            <person name="Hibbett D."/>
            <person name="Martinez A.T."/>
            <person name="Grigoriev I.V."/>
        </authorList>
    </citation>
    <scope>NUCLEOTIDE SEQUENCE</scope>
    <source>
        <strain evidence="1">CIRM-BRFM 674</strain>
    </source>
</reference>
<keyword evidence="2" id="KW-1185">Reference proteome</keyword>
<evidence type="ECO:0000313" key="2">
    <source>
        <dbReference type="Proteomes" id="UP000807469"/>
    </source>
</evidence>
<organism evidence="1 2">
    <name type="scientific">Pholiota conissans</name>
    <dbReference type="NCBI Taxonomy" id="109636"/>
    <lineage>
        <taxon>Eukaryota</taxon>
        <taxon>Fungi</taxon>
        <taxon>Dikarya</taxon>
        <taxon>Basidiomycota</taxon>
        <taxon>Agaricomycotina</taxon>
        <taxon>Agaricomycetes</taxon>
        <taxon>Agaricomycetidae</taxon>
        <taxon>Agaricales</taxon>
        <taxon>Agaricineae</taxon>
        <taxon>Strophariaceae</taxon>
        <taxon>Pholiota</taxon>
    </lineage>
</organism>